<reference evidence="2 3" key="1">
    <citation type="journal article" date="2019" name="Genome Biol. Evol.">
        <title>The Rhododendron genome and chromosomal organization provide insight into shared whole-genome duplications across the heath family (Ericaceae).</title>
        <authorList>
            <person name="Soza V.L."/>
            <person name="Lindsley D."/>
            <person name="Waalkes A."/>
            <person name="Ramage E."/>
            <person name="Patwardhan R.P."/>
            <person name="Burton J.N."/>
            <person name="Adey A."/>
            <person name="Kumar A."/>
            <person name="Qiu R."/>
            <person name="Shendure J."/>
            <person name="Hall B."/>
        </authorList>
    </citation>
    <scope>NUCLEOTIDE SEQUENCE [LARGE SCALE GENOMIC DNA]</scope>
    <source>
        <strain evidence="2">RSF 1966-606</strain>
    </source>
</reference>
<evidence type="ECO:0008006" key="4">
    <source>
        <dbReference type="Google" id="ProtNLM"/>
    </source>
</evidence>
<sequence length="212" mass="21048">KLFNSLPWPTGSCSSLESAPPPAVCSLARCATGSSRPSKHSTTDGDFLHIQAPKKPKTHECSICGMEFAIGQALGHRPTTDGKAEDRPSLEQSVGSEKRERLLDLSLTLVPMFSVLNLGNGGGEESGDGGGGDGTKGGGGEGSEEDGGGGGEGNDGGGDSTGGGEVGGGAGAGGGDAGGGEEKSKELEVHGLPTDFEAGTYVESLVSANRQC</sequence>
<gene>
    <name evidence="2" type="ORF">C3L33_19496</name>
</gene>
<feature type="region of interest" description="Disordered" evidence="1">
    <location>
        <begin position="76"/>
        <end position="98"/>
    </location>
</feature>
<feature type="compositionally biased region" description="Gly residues" evidence="1">
    <location>
        <begin position="119"/>
        <end position="141"/>
    </location>
</feature>
<evidence type="ECO:0000313" key="3">
    <source>
        <dbReference type="Proteomes" id="UP000428333"/>
    </source>
</evidence>
<feature type="compositionally biased region" description="Basic and acidic residues" evidence="1">
    <location>
        <begin position="78"/>
        <end position="89"/>
    </location>
</feature>
<dbReference type="EMBL" id="QEFC01003406">
    <property type="protein sequence ID" value="KAE9448596.1"/>
    <property type="molecule type" value="Genomic_DNA"/>
</dbReference>
<feature type="non-terminal residue" evidence="2">
    <location>
        <position position="1"/>
    </location>
</feature>
<feature type="compositionally biased region" description="Basic and acidic residues" evidence="1">
    <location>
        <begin position="180"/>
        <end position="189"/>
    </location>
</feature>
<keyword evidence="3" id="KW-1185">Reference proteome</keyword>
<dbReference type="AlphaFoldDB" id="A0A6A4KLB7"/>
<dbReference type="OrthoDB" id="9411774at2759"/>
<name>A0A6A4KLB7_9ERIC</name>
<comment type="caution">
    <text evidence="2">The sequence shown here is derived from an EMBL/GenBank/DDBJ whole genome shotgun (WGS) entry which is preliminary data.</text>
</comment>
<dbReference type="Proteomes" id="UP000428333">
    <property type="component" value="Linkage Group LG12"/>
</dbReference>
<feature type="region of interest" description="Disordered" evidence="1">
    <location>
        <begin position="119"/>
        <end position="196"/>
    </location>
</feature>
<proteinExistence type="predicted"/>
<accession>A0A6A4KLB7</accession>
<organism evidence="2 3">
    <name type="scientific">Rhododendron williamsianum</name>
    <dbReference type="NCBI Taxonomy" id="262921"/>
    <lineage>
        <taxon>Eukaryota</taxon>
        <taxon>Viridiplantae</taxon>
        <taxon>Streptophyta</taxon>
        <taxon>Embryophyta</taxon>
        <taxon>Tracheophyta</taxon>
        <taxon>Spermatophyta</taxon>
        <taxon>Magnoliopsida</taxon>
        <taxon>eudicotyledons</taxon>
        <taxon>Gunneridae</taxon>
        <taxon>Pentapetalae</taxon>
        <taxon>asterids</taxon>
        <taxon>Ericales</taxon>
        <taxon>Ericaceae</taxon>
        <taxon>Ericoideae</taxon>
        <taxon>Rhodoreae</taxon>
        <taxon>Rhododendron</taxon>
    </lineage>
</organism>
<feature type="compositionally biased region" description="Gly residues" evidence="1">
    <location>
        <begin position="148"/>
        <end position="178"/>
    </location>
</feature>
<protein>
    <recommendedName>
        <fullName evidence="4">C2H2-type domain-containing protein</fullName>
    </recommendedName>
</protein>
<evidence type="ECO:0000313" key="2">
    <source>
        <dbReference type="EMBL" id="KAE9448596.1"/>
    </source>
</evidence>
<evidence type="ECO:0000256" key="1">
    <source>
        <dbReference type="SAM" id="MobiDB-lite"/>
    </source>
</evidence>